<dbReference type="PANTHER" id="PTHR13251:SF3">
    <property type="entry name" value="TRAFFICKING PROTEIN PARTICLE COMPLEX SUBUNIT 10"/>
    <property type="match status" value="1"/>
</dbReference>
<organism evidence="7 8">
    <name type="scientific">Marasmius oreades</name>
    <name type="common">fairy-ring Marasmius</name>
    <dbReference type="NCBI Taxonomy" id="181124"/>
    <lineage>
        <taxon>Eukaryota</taxon>
        <taxon>Fungi</taxon>
        <taxon>Dikarya</taxon>
        <taxon>Basidiomycota</taxon>
        <taxon>Agaricomycotina</taxon>
        <taxon>Agaricomycetes</taxon>
        <taxon>Agaricomycetidae</taxon>
        <taxon>Agaricales</taxon>
        <taxon>Marasmiineae</taxon>
        <taxon>Marasmiaceae</taxon>
        <taxon>Marasmius</taxon>
    </lineage>
</organism>
<evidence type="ECO:0000259" key="4">
    <source>
        <dbReference type="Pfam" id="PF12584"/>
    </source>
</evidence>
<evidence type="ECO:0000259" key="6">
    <source>
        <dbReference type="Pfam" id="PF23274"/>
    </source>
</evidence>
<dbReference type="KEGG" id="more:E1B28_008737"/>
<dbReference type="GO" id="GO:0034498">
    <property type="term" value="P:early endosome to Golgi transport"/>
    <property type="evidence" value="ECO:0007669"/>
    <property type="project" value="TreeGrafter"/>
</dbReference>
<evidence type="ECO:0000313" key="7">
    <source>
        <dbReference type="EMBL" id="KAG7092380.1"/>
    </source>
</evidence>
<dbReference type="Proteomes" id="UP001049176">
    <property type="component" value="Chromosome 5"/>
</dbReference>
<dbReference type="GeneID" id="66077813"/>
<dbReference type="GO" id="GO:0005829">
    <property type="term" value="C:cytosol"/>
    <property type="evidence" value="ECO:0007669"/>
    <property type="project" value="GOC"/>
</dbReference>
<evidence type="ECO:0000313" key="8">
    <source>
        <dbReference type="Proteomes" id="UP001049176"/>
    </source>
</evidence>
<evidence type="ECO:0000256" key="2">
    <source>
        <dbReference type="ARBA" id="ARBA00022448"/>
    </source>
</evidence>
<dbReference type="GO" id="GO:1990071">
    <property type="term" value="C:TRAPPII protein complex"/>
    <property type="evidence" value="ECO:0007669"/>
    <property type="project" value="InterPro"/>
</dbReference>
<evidence type="ECO:0000256" key="3">
    <source>
        <dbReference type="ARBA" id="ARBA00023034"/>
    </source>
</evidence>
<evidence type="ECO:0000256" key="1">
    <source>
        <dbReference type="ARBA" id="ARBA00004555"/>
    </source>
</evidence>
<dbReference type="Pfam" id="PF23036">
    <property type="entry name" value="TRAPPC10_1st"/>
    <property type="match status" value="1"/>
</dbReference>
<comment type="caution">
    <text evidence="7">The sequence shown here is derived from an EMBL/GenBank/DDBJ whole genome shotgun (WGS) entry which is preliminary data.</text>
</comment>
<dbReference type="InterPro" id="IPR055505">
    <property type="entry name" value="DUF7077"/>
</dbReference>
<dbReference type="PANTHER" id="PTHR13251">
    <property type="entry name" value="EPILEPSY HOLOPROSENCEPHALY CANDIDATE 1/TMEM1"/>
    <property type="match status" value="1"/>
</dbReference>
<dbReference type="OrthoDB" id="10256906at2759"/>
<feature type="domain" description="DUF7077" evidence="6">
    <location>
        <begin position="703"/>
        <end position="810"/>
    </location>
</feature>
<dbReference type="Pfam" id="PF23274">
    <property type="entry name" value="DUF7077"/>
    <property type="match status" value="1"/>
</dbReference>
<dbReference type="InterPro" id="IPR022233">
    <property type="entry name" value="TRAPPC10/Trs130_C"/>
</dbReference>
<comment type="subcellular location">
    <subcellularLocation>
        <location evidence="1">Golgi apparatus</location>
    </subcellularLocation>
</comment>
<keyword evidence="3" id="KW-0333">Golgi apparatus</keyword>
<dbReference type="InterPro" id="IPR045126">
    <property type="entry name" value="TRAPPC10/Trs130"/>
</dbReference>
<dbReference type="EMBL" id="CM032185">
    <property type="protein sequence ID" value="KAG7092380.1"/>
    <property type="molecule type" value="Genomic_DNA"/>
</dbReference>
<dbReference type="InterPro" id="IPR056913">
    <property type="entry name" value="TRAPPC10/Trs130_N"/>
</dbReference>
<evidence type="ECO:0008006" key="9">
    <source>
        <dbReference type="Google" id="ProtNLM"/>
    </source>
</evidence>
<dbReference type="Pfam" id="PF12584">
    <property type="entry name" value="TRAPPC10"/>
    <property type="match status" value="1"/>
</dbReference>
<reference evidence="7" key="1">
    <citation type="journal article" date="2021" name="Genome Biol. Evol.">
        <title>The assembled and annotated genome of the fairy-ring fungus Marasmius oreades.</title>
        <authorList>
            <person name="Hiltunen M."/>
            <person name="Ament-Velasquez S.L."/>
            <person name="Johannesson H."/>
        </authorList>
    </citation>
    <scope>NUCLEOTIDE SEQUENCE</scope>
    <source>
        <strain evidence="7">03SP1</strain>
    </source>
</reference>
<evidence type="ECO:0000259" key="5">
    <source>
        <dbReference type="Pfam" id="PF23036"/>
    </source>
</evidence>
<dbReference type="RefSeq" id="XP_043008850.1">
    <property type="nucleotide sequence ID" value="XM_043153566.1"/>
</dbReference>
<gene>
    <name evidence="7" type="ORF">E1B28_008737</name>
</gene>
<dbReference type="GO" id="GO:0006891">
    <property type="term" value="P:intra-Golgi vesicle-mediated transport"/>
    <property type="evidence" value="ECO:0007669"/>
    <property type="project" value="TreeGrafter"/>
</dbReference>
<proteinExistence type="predicted"/>
<dbReference type="AlphaFoldDB" id="A0A9P7RZP3"/>
<name>A0A9P7RZP3_9AGAR</name>
<feature type="domain" description="TRAPPC10/Trs130 N-terminal" evidence="5">
    <location>
        <begin position="23"/>
        <end position="322"/>
    </location>
</feature>
<keyword evidence="8" id="KW-1185">Reference proteome</keyword>
<protein>
    <recommendedName>
        <fullName evidence="9">Trafficking protein particle complex subunit 10</fullName>
    </recommendedName>
</protein>
<feature type="domain" description="TRAPPC10/Trs130 C-terminal" evidence="4">
    <location>
        <begin position="1011"/>
        <end position="1152"/>
    </location>
</feature>
<keyword evidence="2" id="KW-0813">Transport</keyword>
<accession>A0A9P7RZP3</accession>
<sequence length="1228" mass="137372">MDATKTRRSITISYTAPQPFLSSSTWSQIHSTLLSHLPLRNLHWKSPSRSSIVTIQELDVSLVHLDTVRDEHTSQVPMTLLEKPLLNIYIVSCDNTDLEGYRSIVKKQIKDWHSMVTSRKNQEWLILHVVRPDAKAPSGNFFQLKGSVLDKIRADFNSEKRERCVQLLLTIDNPAVWGEVINKIKDGVLLAFQSSVNQREEEVKRSEGQRQMPGWNFCTFFILKESLARSFGGVKLHDEALVQYDELEDTFHQVLKEKNLSWFGTFITPDPKDDSAPLLSVSKKPYRDLILANTISVFDLRLYLLARQCELFANSGRILEVCTKVGGFLGAFGRRLYEVEVTLPPFFVESWIYSSALSVVEQCDLWVAELGLDPSISLYNAGKAELIQLARNQLDAIGIEVGHLPRNPPFSSALASHGKYGSSAGQISNAQLLATLKDKETFYDLYILITTRAIDLYAKAGRRKFALKLHGSIAALDIHRGRLDAALNTYTSLPAHYALHLWTSLESSALYLALETHASLDRPRDREWIHILLSFMKAYAESAGAELLISAKDQVTYISHLLEQLIIAASELQEDLHHPDHPAFSVEVTPSAELAGSKDGSYLEATVLNLLPCPLSATDLHVTLIGQESEQLVYSSGPCSLSAGKSRLRLFCPTPSSGTFIVDSSEIRLGSLLLQWSHRKSSSSSRGSRFSRPMLVKIPRDTQAFNLDICPPLEVQLDGTPRLSMKICSGRNKVIRASFRLSSSAVKFHMYDARLVSGEQAIALEKSSDHLAFQNMQDSQHIELLLPHSHASGIQAIKITAEAEYVTEAEPGITRSLKIYSTVSITLPISVNVEDFFRGKRLFSKFTVTTTNHQHVRIADAQLEIPPGLETDVEVIDCASRRPVYTVKTSQPVDYIFQINSPDGPVKEPLSLCIKYRTLREEVEAVISTVVDKIAPSLVSERETVVESLLKSLELNSSWVKLYEITGELALPSHDEGLEHLIDLVKHIKEALLAHRHSSAPEGFWRTVRIPVDVPHKNIVAAVSLKIYPDLLTNSKPIYAGQPIPATINIHTSFHWGSSHGDQQRQYVMQYDVEEMVREWLISGRKRGNFVAMDNATFTIPITLVALHHGEFALPQVAISALPLTDEITMGSLAMPSTETHQIHGAETIVILPRGGRSTLLVLANPPYGLLSCNNSLHVLNELVGLLLRDRVVKRDPYAYRNRYSQDEFVERLGCLTSNRTNIYIYEQ</sequence>